<proteinExistence type="predicted"/>
<gene>
    <name evidence="1" type="ORF">K3G42_017557</name>
</gene>
<dbReference type="Proteomes" id="UP000827872">
    <property type="component" value="Linkage Group LG12"/>
</dbReference>
<dbReference type="EMBL" id="CM037625">
    <property type="protein sequence ID" value="KAH7998515.1"/>
    <property type="molecule type" value="Genomic_DNA"/>
</dbReference>
<organism evidence="1 2">
    <name type="scientific">Sphaerodactylus townsendi</name>
    <dbReference type="NCBI Taxonomy" id="933632"/>
    <lineage>
        <taxon>Eukaryota</taxon>
        <taxon>Metazoa</taxon>
        <taxon>Chordata</taxon>
        <taxon>Craniata</taxon>
        <taxon>Vertebrata</taxon>
        <taxon>Euteleostomi</taxon>
        <taxon>Lepidosauria</taxon>
        <taxon>Squamata</taxon>
        <taxon>Bifurcata</taxon>
        <taxon>Gekkota</taxon>
        <taxon>Sphaerodactylidae</taxon>
        <taxon>Sphaerodactylus</taxon>
    </lineage>
</organism>
<evidence type="ECO:0000313" key="2">
    <source>
        <dbReference type="Proteomes" id="UP000827872"/>
    </source>
</evidence>
<sequence length="220" mass="24856">MRAPTWRPDLGGSHVRAPFAAGKRRRATEPSRRRPARWDAAAPTRRFPNTWTGRRVDTSTHQHFNWAIDDPSTHAHQAERLRGRGSEPSRACPVSAEPDQGSRQLGRGREMRGGRGYKGVGKDAQGRCLREEGGGESGVKAGKEKREAQEGRDWESLVSQWCWGWVLLEPNPVKVQQGRGSREPRRRASPRFVRQRGRGKRCRKGVRVRLALRHPVGKVV</sequence>
<accession>A0ACB8F0N3</accession>
<keyword evidence="2" id="KW-1185">Reference proteome</keyword>
<protein>
    <submittedName>
        <fullName evidence="1">Uncharacterized protein</fullName>
    </submittedName>
</protein>
<evidence type="ECO:0000313" key="1">
    <source>
        <dbReference type="EMBL" id="KAH7998515.1"/>
    </source>
</evidence>
<comment type="caution">
    <text evidence="1">The sequence shown here is derived from an EMBL/GenBank/DDBJ whole genome shotgun (WGS) entry which is preliminary data.</text>
</comment>
<name>A0ACB8F0N3_9SAUR</name>
<reference evidence="1" key="1">
    <citation type="submission" date="2021-08" db="EMBL/GenBank/DDBJ databases">
        <title>The first chromosome-level gecko genome reveals the dynamic sex chromosomes of Neotropical dwarf geckos (Sphaerodactylidae: Sphaerodactylus).</title>
        <authorList>
            <person name="Pinto B.J."/>
            <person name="Keating S.E."/>
            <person name="Gamble T."/>
        </authorList>
    </citation>
    <scope>NUCLEOTIDE SEQUENCE</scope>
    <source>
        <strain evidence="1">TG3544</strain>
    </source>
</reference>